<feature type="compositionally biased region" description="Low complexity" evidence="8">
    <location>
        <begin position="457"/>
        <end position="489"/>
    </location>
</feature>
<keyword evidence="4 7" id="KW-0547">Nucleotide-binding</keyword>
<evidence type="ECO:0000256" key="8">
    <source>
        <dbReference type="SAM" id="MobiDB-lite"/>
    </source>
</evidence>
<dbReference type="PANTHER" id="PTHR43289">
    <property type="entry name" value="MITOGEN-ACTIVATED PROTEIN KINASE KINASE KINASE 20-RELATED"/>
    <property type="match status" value="1"/>
</dbReference>
<feature type="region of interest" description="Disordered" evidence="8">
    <location>
        <begin position="327"/>
        <end position="410"/>
    </location>
</feature>
<feature type="region of interest" description="Disordered" evidence="8">
    <location>
        <begin position="444"/>
        <end position="489"/>
    </location>
</feature>
<accession>A0A840IX00</accession>
<evidence type="ECO:0000256" key="3">
    <source>
        <dbReference type="ARBA" id="ARBA00022679"/>
    </source>
</evidence>
<dbReference type="SUPFAM" id="SSF56112">
    <property type="entry name" value="Protein kinase-like (PK-like)"/>
    <property type="match status" value="1"/>
</dbReference>
<reference evidence="11 12" key="1">
    <citation type="submission" date="2020-08" db="EMBL/GenBank/DDBJ databases">
        <title>Sequencing the genomes of 1000 actinobacteria strains.</title>
        <authorList>
            <person name="Klenk H.-P."/>
        </authorList>
    </citation>
    <scope>NUCLEOTIDE SEQUENCE [LARGE SCALE GENOMIC DNA]</scope>
    <source>
        <strain evidence="11 12">DSM 45859</strain>
    </source>
</reference>
<gene>
    <name evidence="11" type="ORF">BJY18_003322</name>
</gene>
<dbReference type="InterPro" id="IPR000719">
    <property type="entry name" value="Prot_kinase_dom"/>
</dbReference>
<keyword evidence="9" id="KW-0472">Membrane</keyword>
<evidence type="ECO:0000313" key="12">
    <source>
        <dbReference type="Proteomes" id="UP000581769"/>
    </source>
</evidence>
<keyword evidence="6 7" id="KW-0067">ATP-binding</keyword>
<name>A0A840IX00_9PSEU</name>
<organism evidence="11 12">
    <name type="scientific">Amycolatopsis jiangsuensis</name>
    <dbReference type="NCBI Taxonomy" id="1181879"/>
    <lineage>
        <taxon>Bacteria</taxon>
        <taxon>Bacillati</taxon>
        <taxon>Actinomycetota</taxon>
        <taxon>Actinomycetes</taxon>
        <taxon>Pseudonocardiales</taxon>
        <taxon>Pseudonocardiaceae</taxon>
        <taxon>Amycolatopsis</taxon>
    </lineage>
</organism>
<dbReference type="EMBL" id="JACHMG010000001">
    <property type="protein sequence ID" value="MBB4685837.1"/>
    <property type="molecule type" value="Genomic_DNA"/>
</dbReference>
<keyword evidence="9" id="KW-0812">Transmembrane</keyword>
<dbReference type="EC" id="2.7.11.1" evidence="1"/>
<feature type="region of interest" description="Disordered" evidence="8">
    <location>
        <begin position="275"/>
        <end position="314"/>
    </location>
</feature>
<dbReference type="Pfam" id="PF00069">
    <property type="entry name" value="Pkinase"/>
    <property type="match status" value="1"/>
</dbReference>
<evidence type="ECO:0000256" key="2">
    <source>
        <dbReference type="ARBA" id="ARBA00022527"/>
    </source>
</evidence>
<keyword evidence="12" id="KW-1185">Reference proteome</keyword>
<dbReference type="InterPro" id="IPR008271">
    <property type="entry name" value="Ser/Thr_kinase_AS"/>
</dbReference>
<protein>
    <recommendedName>
        <fullName evidence="1">non-specific serine/threonine protein kinase</fullName>
        <ecNumber evidence="1">2.7.11.1</ecNumber>
    </recommendedName>
</protein>
<dbReference type="Proteomes" id="UP000581769">
    <property type="component" value="Unassembled WGS sequence"/>
</dbReference>
<dbReference type="GO" id="GO:0005524">
    <property type="term" value="F:ATP binding"/>
    <property type="evidence" value="ECO:0007669"/>
    <property type="project" value="UniProtKB-UniRule"/>
</dbReference>
<evidence type="ECO:0000259" key="10">
    <source>
        <dbReference type="PROSITE" id="PS50011"/>
    </source>
</evidence>
<evidence type="ECO:0000313" key="11">
    <source>
        <dbReference type="EMBL" id="MBB4685837.1"/>
    </source>
</evidence>
<dbReference type="AlphaFoldDB" id="A0A840IX00"/>
<keyword evidence="3" id="KW-0808">Transferase</keyword>
<comment type="caution">
    <text evidence="11">The sequence shown here is derived from an EMBL/GenBank/DDBJ whole genome shotgun (WGS) entry which is preliminary data.</text>
</comment>
<dbReference type="PROSITE" id="PS50011">
    <property type="entry name" value="PROTEIN_KINASE_DOM"/>
    <property type="match status" value="1"/>
</dbReference>
<sequence>MTEESRQVAGRYELVELVGSGAMGMVWRGEDKILGRIVAVKELLMPVNQGEDKVEEAKNRAMREARIAARLQHPNAISVFNVVEYEDRPWLIMEYLPSRSLSVKLHEDGPLGVEEVIPIAVQLAGVLAAAHRAGVVHRDVKPGNVLLGDDGTVKVTDFGISRAMGDVTLTATGEISGTPAFLAPEVARGEEATFASDVFALGATVYMAVEGAPPFGTSDNAIALLYRVSSGSITPPKQAGKLEPLLLKLLELKPDDRPSMAEVVTELRALDGGVTPVVTVPEPPTLPKTAPMTVLPGGRGRWGSAAGGHGVGSAAGGGEWGSGAGVAGAGDSAAGAGVAGSGAGVAGSAAGDSGAGAGVTGPASAASDAAGGAPTFDATHGAAASAAGSPGPDAASGSTAGGAPGDTASLPADRRRRAMILAGAGALVVVLAVLLTVVLTRRQDQPDPVANPPAPAPSTSAPVSTPSSSPPVSSSSSSPPVSSSSADSSPEAMSAALRSYFSQIPTNLKVSWTMLSDKFRAERNQTFESYSDFWDGFSSVSANDVKVTGSNTLSAQITYRRRNGSTTVQHHTYTMVQQDGVWKIEVESK</sequence>
<feature type="binding site" evidence="7">
    <location>
        <position position="41"/>
    </location>
    <ligand>
        <name>ATP</name>
        <dbReference type="ChEBI" id="CHEBI:30616"/>
    </ligand>
</feature>
<evidence type="ECO:0000256" key="5">
    <source>
        <dbReference type="ARBA" id="ARBA00022777"/>
    </source>
</evidence>
<dbReference type="CDD" id="cd14014">
    <property type="entry name" value="STKc_PknB_like"/>
    <property type="match status" value="1"/>
</dbReference>
<proteinExistence type="predicted"/>
<evidence type="ECO:0000256" key="9">
    <source>
        <dbReference type="SAM" id="Phobius"/>
    </source>
</evidence>
<feature type="compositionally biased region" description="Gly residues" evidence="8">
    <location>
        <begin position="297"/>
        <end position="314"/>
    </location>
</feature>
<keyword evidence="5" id="KW-0418">Kinase</keyword>
<keyword evidence="9" id="KW-1133">Transmembrane helix</keyword>
<keyword evidence="2" id="KW-0723">Serine/threonine-protein kinase</keyword>
<evidence type="ECO:0000256" key="1">
    <source>
        <dbReference type="ARBA" id="ARBA00012513"/>
    </source>
</evidence>
<dbReference type="RefSeq" id="WP_246458886.1">
    <property type="nucleotide sequence ID" value="NZ_JACHMG010000001.1"/>
</dbReference>
<dbReference type="InterPro" id="IPR017441">
    <property type="entry name" value="Protein_kinase_ATP_BS"/>
</dbReference>
<feature type="compositionally biased region" description="Low complexity" evidence="8">
    <location>
        <begin position="361"/>
        <end position="398"/>
    </location>
</feature>
<evidence type="ECO:0000256" key="6">
    <source>
        <dbReference type="ARBA" id="ARBA00022840"/>
    </source>
</evidence>
<feature type="domain" description="Protein kinase" evidence="10">
    <location>
        <begin position="12"/>
        <end position="278"/>
    </location>
</feature>
<dbReference type="PROSITE" id="PS00107">
    <property type="entry name" value="PROTEIN_KINASE_ATP"/>
    <property type="match status" value="1"/>
</dbReference>
<dbReference type="PROSITE" id="PS00108">
    <property type="entry name" value="PROTEIN_KINASE_ST"/>
    <property type="match status" value="1"/>
</dbReference>
<dbReference type="SMART" id="SM00220">
    <property type="entry name" value="S_TKc"/>
    <property type="match status" value="1"/>
</dbReference>
<dbReference type="PANTHER" id="PTHR43289:SF6">
    <property type="entry name" value="SERINE_THREONINE-PROTEIN KINASE NEKL-3"/>
    <property type="match status" value="1"/>
</dbReference>
<dbReference type="GO" id="GO:0004674">
    <property type="term" value="F:protein serine/threonine kinase activity"/>
    <property type="evidence" value="ECO:0007669"/>
    <property type="project" value="UniProtKB-KW"/>
</dbReference>
<dbReference type="Gene3D" id="3.30.200.20">
    <property type="entry name" value="Phosphorylase Kinase, domain 1"/>
    <property type="match status" value="1"/>
</dbReference>
<dbReference type="Gene3D" id="1.10.510.10">
    <property type="entry name" value="Transferase(Phosphotransferase) domain 1"/>
    <property type="match status" value="1"/>
</dbReference>
<evidence type="ECO:0000256" key="7">
    <source>
        <dbReference type="PROSITE-ProRule" id="PRU10141"/>
    </source>
</evidence>
<feature type="transmembrane region" description="Helical" evidence="9">
    <location>
        <begin position="418"/>
        <end position="439"/>
    </location>
</feature>
<evidence type="ECO:0000256" key="4">
    <source>
        <dbReference type="ARBA" id="ARBA00022741"/>
    </source>
</evidence>
<dbReference type="InterPro" id="IPR011009">
    <property type="entry name" value="Kinase-like_dom_sf"/>
</dbReference>